<keyword evidence="1" id="KW-1133">Transmembrane helix</keyword>
<dbReference type="Pfam" id="PF04341">
    <property type="entry name" value="DUF485"/>
    <property type="match status" value="1"/>
</dbReference>
<dbReference type="OrthoDB" id="5297034at2"/>
<proteinExistence type="predicted"/>
<dbReference type="PANTHER" id="PTHR38598">
    <property type="entry name" value="INNER MEMBRANE PROTEIN YJCH"/>
    <property type="match status" value="1"/>
</dbReference>
<reference evidence="2 3" key="1">
    <citation type="submission" date="2015-03" db="EMBL/GenBank/DDBJ databases">
        <title>Genome sequencing of Methylobacterium tarhaniae DSM 25844.</title>
        <authorList>
            <person name="Chaudhry V."/>
            <person name="Patil P.B."/>
        </authorList>
    </citation>
    <scope>NUCLEOTIDE SEQUENCE [LARGE SCALE GENOMIC DNA]</scope>
    <source>
        <strain evidence="2 3">DSM 25844</strain>
    </source>
</reference>
<organism evidence="2 3">
    <name type="scientific">Methylobacterium tarhaniae</name>
    <dbReference type="NCBI Taxonomy" id="1187852"/>
    <lineage>
        <taxon>Bacteria</taxon>
        <taxon>Pseudomonadati</taxon>
        <taxon>Pseudomonadota</taxon>
        <taxon>Alphaproteobacteria</taxon>
        <taxon>Hyphomicrobiales</taxon>
        <taxon>Methylobacteriaceae</taxon>
        <taxon>Methylobacterium</taxon>
    </lineage>
</organism>
<keyword evidence="3" id="KW-1185">Reference proteome</keyword>
<gene>
    <name evidence="2" type="ORF">VQ03_20035</name>
</gene>
<evidence type="ECO:0000256" key="1">
    <source>
        <dbReference type="SAM" id="Phobius"/>
    </source>
</evidence>
<name>A0A0J6VCX8_9HYPH</name>
<accession>A0A0J6VCX8</accession>
<dbReference type="GO" id="GO:0005886">
    <property type="term" value="C:plasma membrane"/>
    <property type="evidence" value="ECO:0007669"/>
    <property type="project" value="TreeGrafter"/>
</dbReference>
<keyword evidence="1" id="KW-0812">Transmembrane</keyword>
<dbReference type="PANTHER" id="PTHR38598:SF1">
    <property type="entry name" value="INNER MEMBRANE PROTEIN YJCH"/>
    <property type="match status" value="1"/>
</dbReference>
<dbReference type="PATRIC" id="fig|1187852.3.peg.1438"/>
<feature type="transmembrane region" description="Helical" evidence="1">
    <location>
        <begin position="25"/>
        <end position="48"/>
    </location>
</feature>
<protein>
    <submittedName>
        <fullName evidence="2">Membrane protein</fullName>
    </submittedName>
</protein>
<dbReference type="Proteomes" id="UP000036449">
    <property type="component" value="Unassembled WGS sequence"/>
</dbReference>
<sequence length="102" mass="11209">MAEADTARVLASPKFRELVHERTRFAWILSGLMLAIYLVFILLIAFAHGLMSTKVFGGTASLGLVLGVGVILSAFLLTGIYVLRANGRFDDLTRDLNRDLAR</sequence>
<dbReference type="AlphaFoldDB" id="A0A0J6VCX8"/>
<dbReference type="InterPro" id="IPR007436">
    <property type="entry name" value="DUF485"/>
</dbReference>
<comment type="caution">
    <text evidence="2">The sequence shown here is derived from an EMBL/GenBank/DDBJ whole genome shotgun (WGS) entry which is preliminary data.</text>
</comment>
<dbReference type="EMBL" id="LABZ01000143">
    <property type="protein sequence ID" value="KMO36926.1"/>
    <property type="molecule type" value="Genomic_DNA"/>
</dbReference>
<feature type="transmembrane region" description="Helical" evidence="1">
    <location>
        <begin position="60"/>
        <end position="83"/>
    </location>
</feature>
<dbReference type="RefSeq" id="WP_048452658.1">
    <property type="nucleotide sequence ID" value="NZ_JBNNPJ010000305.1"/>
</dbReference>
<evidence type="ECO:0000313" key="3">
    <source>
        <dbReference type="Proteomes" id="UP000036449"/>
    </source>
</evidence>
<evidence type="ECO:0000313" key="2">
    <source>
        <dbReference type="EMBL" id="KMO36926.1"/>
    </source>
</evidence>
<keyword evidence="1" id="KW-0472">Membrane</keyword>
<dbReference type="InterPro" id="IPR052959">
    <property type="entry name" value="Inner_membrane_assoc"/>
</dbReference>